<proteinExistence type="inferred from homology"/>
<name>A0A6J6XLC5_9ZZZZ</name>
<evidence type="ECO:0000259" key="4">
    <source>
        <dbReference type="Pfam" id="PF03807"/>
    </source>
</evidence>
<dbReference type="Gene3D" id="1.10.3730.10">
    <property type="entry name" value="ProC C-terminal domain-like"/>
    <property type="match status" value="1"/>
</dbReference>
<evidence type="ECO:0000259" key="5">
    <source>
        <dbReference type="Pfam" id="PF14748"/>
    </source>
</evidence>
<sequence length="274" mass="27323">MHLASLTTMNSAARTPITFVGGGNMGAALIAGLLKAGWPASLITVVETSSDRRAQLNVLYPGVVTSEKIVACTAGVIAVKPPAAAETCAALAKAGATRVLSIAAGIGLTTLQSAAGSTTAVVRAMPNTPALVGEGAAAISGSSQCVEADMAWAESVLGSVGTVVRVDEKLLDSVTAISGSGPAYIFLIAEALMSSAIGAGLSPEISNALVRQLLVGSAKLLQQSTETPEQLRANVTSPNGVTASAIQALEQAGIRAAIEATVQAAVSRSREMGS</sequence>
<dbReference type="InterPro" id="IPR028939">
    <property type="entry name" value="P5C_Rdtase_cat_N"/>
</dbReference>
<dbReference type="EMBL" id="CAFAAG010000064">
    <property type="protein sequence ID" value="CAB4794687.1"/>
    <property type="molecule type" value="Genomic_DNA"/>
</dbReference>
<dbReference type="NCBIfam" id="TIGR00112">
    <property type="entry name" value="proC"/>
    <property type="match status" value="1"/>
</dbReference>
<dbReference type="SUPFAM" id="SSF48179">
    <property type="entry name" value="6-phosphogluconate dehydrogenase C-terminal domain-like"/>
    <property type="match status" value="1"/>
</dbReference>
<evidence type="ECO:0000313" key="6">
    <source>
        <dbReference type="EMBL" id="CAB4794687.1"/>
    </source>
</evidence>
<dbReference type="InterPro" id="IPR008927">
    <property type="entry name" value="6-PGluconate_DH-like_C_sf"/>
</dbReference>
<dbReference type="AlphaFoldDB" id="A0A6J6XLC5"/>
<dbReference type="PIRSF" id="PIRSF000193">
    <property type="entry name" value="Pyrrol-5-carb_rd"/>
    <property type="match status" value="1"/>
</dbReference>
<dbReference type="SUPFAM" id="SSF51735">
    <property type="entry name" value="NAD(P)-binding Rossmann-fold domains"/>
    <property type="match status" value="1"/>
</dbReference>
<dbReference type="InterPro" id="IPR053790">
    <property type="entry name" value="P5CR-like_CS"/>
</dbReference>
<dbReference type="GO" id="GO:0004735">
    <property type="term" value="F:pyrroline-5-carboxylate reductase activity"/>
    <property type="evidence" value="ECO:0007669"/>
    <property type="project" value="InterPro"/>
</dbReference>
<dbReference type="InterPro" id="IPR036291">
    <property type="entry name" value="NAD(P)-bd_dom_sf"/>
</dbReference>
<dbReference type="InterPro" id="IPR000304">
    <property type="entry name" value="Pyrroline-COOH_reductase"/>
</dbReference>
<dbReference type="HAMAP" id="MF_01925">
    <property type="entry name" value="P5C_reductase"/>
    <property type="match status" value="1"/>
</dbReference>
<keyword evidence="3" id="KW-0560">Oxidoreductase</keyword>
<organism evidence="6">
    <name type="scientific">freshwater metagenome</name>
    <dbReference type="NCBI Taxonomy" id="449393"/>
    <lineage>
        <taxon>unclassified sequences</taxon>
        <taxon>metagenomes</taxon>
        <taxon>ecological metagenomes</taxon>
    </lineage>
</organism>
<feature type="domain" description="Pyrroline-5-carboxylate reductase catalytic N-terminal" evidence="4">
    <location>
        <begin position="17"/>
        <end position="105"/>
    </location>
</feature>
<dbReference type="FunFam" id="1.10.3730.10:FF:000001">
    <property type="entry name" value="Pyrroline-5-carboxylate reductase"/>
    <property type="match status" value="1"/>
</dbReference>
<evidence type="ECO:0000256" key="3">
    <source>
        <dbReference type="ARBA" id="ARBA00023002"/>
    </source>
</evidence>
<accession>A0A6J6XLC5</accession>
<dbReference type="GO" id="GO:0055129">
    <property type="term" value="P:L-proline biosynthetic process"/>
    <property type="evidence" value="ECO:0007669"/>
    <property type="project" value="TreeGrafter"/>
</dbReference>
<comment type="similarity">
    <text evidence="1">Belongs to the pyrroline-5-carboxylate reductase family.</text>
</comment>
<dbReference type="PANTHER" id="PTHR11645">
    <property type="entry name" value="PYRROLINE-5-CARBOXYLATE REDUCTASE"/>
    <property type="match status" value="1"/>
</dbReference>
<dbReference type="PANTHER" id="PTHR11645:SF0">
    <property type="entry name" value="PYRROLINE-5-CARBOXYLATE REDUCTASE 3"/>
    <property type="match status" value="1"/>
</dbReference>
<dbReference type="Gene3D" id="3.40.50.720">
    <property type="entry name" value="NAD(P)-binding Rossmann-like Domain"/>
    <property type="match status" value="1"/>
</dbReference>
<evidence type="ECO:0000256" key="2">
    <source>
        <dbReference type="ARBA" id="ARBA00022857"/>
    </source>
</evidence>
<reference evidence="6" key="1">
    <citation type="submission" date="2020-05" db="EMBL/GenBank/DDBJ databases">
        <authorList>
            <person name="Chiriac C."/>
            <person name="Salcher M."/>
            <person name="Ghai R."/>
            <person name="Kavagutti S V."/>
        </authorList>
    </citation>
    <scope>NUCLEOTIDE SEQUENCE</scope>
</reference>
<gene>
    <name evidence="6" type="ORF">UFOPK2975_00889</name>
</gene>
<evidence type="ECO:0000256" key="1">
    <source>
        <dbReference type="ARBA" id="ARBA00005525"/>
    </source>
</evidence>
<dbReference type="PROSITE" id="PS00521">
    <property type="entry name" value="P5CR"/>
    <property type="match status" value="1"/>
</dbReference>
<dbReference type="InterPro" id="IPR029036">
    <property type="entry name" value="P5CR_dimer"/>
</dbReference>
<keyword evidence="2" id="KW-0521">NADP</keyword>
<dbReference type="Pfam" id="PF03807">
    <property type="entry name" value="F420_oxidored"/>
    <property type="match status" value="1"/>
</dbReference>
<feature type="domain" description="Pyrroline-5-carboxylate reductase dimerisation" evidence="5">
    <location>
        <begin position="168"/>
        <end position="272"/>
    </location>
</feature>
<protein>
    <submittedName>
        <fullName evidence="6">Unannotated protein</fullName>
    </submittedName>
</protein>
<dbReference type="Pfam" id="PF14748">
    <property type="entry name" value="P5CR_dimer"/>
    <property type="match status" value="1"/>
</dbReference>